<dbReference type="AlphaFoldDB" id="A0A7I9ZHP2"/>
<organism evidence="3 4">
    <name type="scientific">Mycolicibacterium hippocampi</name>
    <dbReference type="NCBI Taxonomy" id="659824"/>
    <lineage>
        <taxon>Bacteria</taxon>
        <taxon>Bacillati</taxon>
        <taxon>Actinomycetota</taxon>
        <taxon>Actinomycetes</taxon>
        <taxon>Mycobacteriales</taxon>
        <taxon>Mycobacteriaceae</taxon>
        <taxon>Mycolicibacterium</taxon>
    </lineage>
</organism>
<dbReference type="Pfam" id="PF13649">
    <property type="entry name" value="Methyltransf_25"/>
    <property type="match status" value="1"/>
</dbReference>
<dbReference type="CDD" id="cd02440">
    <property type="entry name" value="AdoMet_MTases"/>
    <property type="match status" value="1"/>
</dbReference>
<evidence type="ECO:0000313" key="4">
    <source>
        <dbReference type="Proteomes" id="UP000465304"/>
    </source>
</evidence>
<dbReference type="SUPFAM" id="SSF53335">
    <property type="entry name" value="S-adenosyl-L-methionine-dependent methyltransferases"/>
    <property type="match status" value="1"/>
</dbReference>
<reference evidence="3 4" key="1">
    <citation type="journal article" date="2019" name="Emerg. Microbes Infect.">
        <title>Comprehensive subspecies identification of 175 nontuberculous mycobacteria species based on 7547 genomic profiles.</title>
        <authorList>
            <person name="Matsumoto Y."/>
            <person name="Kinjo T."/>
            <person name="Motooka D."/>
            <person name="Nabeya D."/>
            <person name="Jung N."/>
            <person name="Uechi K."/>
            <person name="Horii T."/>
            <person name="Iida T."/>
            <person name="Fujita J."/>
            <person name="Nakamura S."/>
        </authorList>
    </citation>
    <scope>NUCLEOTIDE SEQUENCE [LARGE SCALE GENOMIC DNA]</scope>
    <source>
        <strain evidence="3 4">JCM 30996</strain>
    </source>
</reference>
<protein>
    <recommendedName>
        <fullName evidence="2">Methyltransferase domain-containing protein</fullName>
    </recommendedName>
</protein>
<dbReference type="Proteomes" id="UP000465304">
    <property type="component" value="Unassembled WGS sequence"/>
</dbReference>
<feature type="domain" description="Methyltransferase" evidence="2">
    <location>
        <begin position="74"/>
        <end position="174"/>
    </location>
</feature>
<evidence type="ECO:0000256" key="1">
    <source>
        <dbReference type="ARBA" id="ARBA00022679"/>
    </source>
</evidence>
<keyword evidence="4" id="KW-1185">Reference proteome</keyword>
<gene>
    <name evidence="3" type="ORF">MHIP_08390</name>
</gene>
<dbReference type="InterPro" id="IPR041698">
    <property type="entry name" value="Methyltransf_25"/>
</dbReference>
<dbReference type="RefSeq" id="WP_237166388.1">
    <property type="nucleotide sequence ID" value="NZ_BLLB01000002.1"/>
</dbReference>
<dbReference type="PANTHER" id="PTHR43861">
    <property type="entry name" value="TRANS-ACONITATE 2-METHYLTRANSFERASE-RELATED"/>
    <property type="match status" value="1"/>
</dbReference>
<sequence>MPTVRPLWRVPGIVIRERFHPTGRERIPEPMVMDDPVSVGEFHTGGASNPGMRAVYDLCARSLDALLPPGGRLLDLGVGSGRALSAVLRRRPDIHATAVDLAPNMLATARTLFENEGLADRVELVQADITALPEQLATAPWDAISCMWTLHQLPDFDLLRGALTQLAAVQRRSGAAVWISDFQRLRDPAACPDMLGCVDPASPETLREDAIASEAAAFTFAELSTELAAAGLKGMHSGHSTPLPYLQAYWLLGAHGKPGTSPGLRRGGELSGSARREAALLRWGFTAKPF</sequence>
<dbReference type="EMBL" id="BLLB01000002">
    <property type="protein sequence ID" value="GFH00356.1"/>
    <property type="molecule type" value="Genomic_DNA"/>
</dbReference>
<name>A0A7I9ZHP2_9MYCO</name>
<evidence type="ECO:0000313" key="3">
    <source>
        <dbReference type="EMBL" id="GFH00356.1"/>
    </source>
</evidence>
<evidence type="ECO:0000259" key="2">
    <source>
        <dbReference type="Pfam" id="PF13649"/>
    </source>
</evidence>
<dbReference type="InterPro" id="IPR029063">
    <property type="entry name" value="SAM-dependent_MTases_sf"/>
</dbReference>
<comment type="caution">
    <text evidence="3">The sequence shown here is derived from an EMBL/GenBank/DDBJ whole genome shotgun (WGS) entry which is preliminary data.</text>
</comment>
<keyword evidence="1" id="KW-0808">Transferase</keyword>
<accession>A0A7I9ZHP2</accession>
<dbReference type="GO" id="GO:0016740">
    <property type="term" value="F:transferase activity"/>
    <property type="evidence" value="ECO:0007669"/>
    <property type="project" value="UniProtKB-KW"/>
</dbReference>
<dbReference type="Gene3D" id="3.40.50.150">
    <property type="entry name" value="Vaccinia Virus protein VP39"/>
    <property type="match status" value="1"/>
</dbReference>
<proteinExistence type="predicted"/>